<keyword evidence="3" id="KW-1185">Reference proteome</keyword>
<dbReference type="OrthoDB" id="9781189at2"/>
<evidence type="ECO:0000259" key="1">
    <source>
        <dbReference type="Pfam" id="PF12706"/>
    </source>
</evidence>
<dbReference type="Pfam" id="PF12706">
    <property type="entry name" value="Lactamase_B_2"/>
    <property type="match status" value="1"/>
</dbReference>
<dbReference type="PANTHER" id="PTHR42663">
    <property type="entry name" value="HYDROLASE C777.06C-RELATED-RELATED"/>
    <property type="match status" value="1"/>
</dbReference>
<dbReference type="EMBL" id="SMAI01000018">
    <property type="protein sequence ID" value="TCT01566.1"/>
    <property type="molecule type" value="Genomic_DNA"/>
</dbReference>
<dbReference type="RefSeq" id="WP_132035262.1">
    <property type="nucleotide sequence ID" value="NZ_SMAI01000018.1"/>
</dbReference>
<feature type="domain" description="Metallo-beta-lactamase" evidence="1">
    <location>
        <begin position="51"/>
        <end position="234"/>
    </location>
</feature>
<dbReference type="Proteomes" id="UP000294664">
    <property type="component" value="Unassembled WGS sequence"/>
</dbReference>
<comment type="caution">
    <text evidence="2">The sequence shown here is derived from an EMBL/GenBank/DDBJ whole genome shotgun (WGS) entry which is preliminary data.</text>
</comment>
<evidence type="ECO:0000313" key="2">
    <source>
        <dbReference type="EMBL" id="TCT01566.1"/>
    </source>
</evidence>
<dbReference type="InterPro" id="IPR001279">
    <property type="entry name" value="Metallo-B-lactamas"/>
</dbReference>
<dbReference type="CDD" id="cd16279">
    <property type="entry name" value="metallo-hydrolase-like_MBL-fold"/>
    <property type="match status" value="1"/>
</dbReference>
<evidence type="ECO:0000313" key="3">
    <source>
        <dbReference type="Proteomes" id="UP000294664"/>
    </source>
</evidence>
<protein>
    <submittedName>
        <fullName evidence="2">Phosphoribosyl 1,2-cyclic phosphate phosphodiesterase</fullName>
    </submittedName>
</protein>
<dbReference type="SUPFAM" id="SSF56281">
    <property type="entry name" value="Metallo-hydrolase/oxidoreductase"/>
    <property type="match status" value="1"/>
</dbReference>
<gene>
    <name evidence="2" type="ORF">EDC64_11865</name>
</gene>
<dbReference type="AlphaFoldDB" id="A0A4R3LPD9"/>
<reference evidence="2 3" key="1">
    <citation type="submission" date="2019-03" db="EMBL/GenBank/DDBJ databases">
        <title>Genomic Encyclopedia of Type Strains, Phase IV (KMG-IV): sequencing the most valuable type-strain genomes for metagenomic binning, comparative biology and taxonomic classification.</title>
        <authorList>
            <person name="Goeker M."/>
        </authorList>
    </citation>
    <scope>NUCLEOTIDE SEQUENCE [LARGE SCALE GENOMIC DNA]</scope>
    <source>
        <strain evidence="2 3">DSM 9035</strain>
    </source>
</reference>
<dbReference type="Gene3D" id="3.60.15.10">
    <property type="entry name" value="Ribonuclease Z/Hydroxyacylglutathione hydrolase-like"/>
    <property type="match status" value="1"/>
</dbReference>
<accession>A0A4R3LPD9</accession>
<proteinExistence type="predicted"/>
<organism evidence="2 3">
    <name type="scientific">Aquabacter spiritensis</name>
    <dbReference type="NCBI Taxonomy" id="933073"/>
    <lineage>
        <taxon>Bacteria</taxon>
        <taxon>Pseudomonadati</taxon>
        <taxon>Pseudomonadota</taxon>
        <taxon>Alphaproteobacteria</taxon>
        <taxon>Hyphomicrobiales</taxon>
        <taxon>Xanthobacteraceae</taxon>
        <taxon>Aquabacter</taxon>
    </lineage>
</organism>
<name>A0A4R3LPD9_9HYPH</name>
<sequence length="271" mass="29908">MSFTFTILGCGSSGGVPRVGQGWGACDPADARNRRRRCSLLVRRHGPGGVTTVLVDTSPDLREQLLDAGVDDIDAVLFTHSHADHTHGIDDLRPLAIHHRRRLDAYIDDETSAALHARFGYCFETPPSGTYPPILTEHRFHEGRPIEVTGKGGPITALPFRQRHGEIDSFGFRFGDVAYSSDVSAFPENSLDQLRGLDMWILDALRDLPHPTHFTVREALDHIALLKPQRAILTNLHTDLDYAELAARLPDGVVPAHDMLTFAIPESSART</sequence>
<dbReference type="PANTHER" id="PTHR42663:SF6">
    <property type="entry name" value="HYDROLASE C777.06C-RELATED"/>
    <property type="match status" value="1"/>
</dbReference>
<dbReference type="InterPro" id="IPR036866">
    <property type="entry name" value="RibonucZ/Hydroxyglut_hydro"/>
</dbReference>